<evidence type="ECO:0000256" key="4">
    <source>
        <dbReference type="ARBA" id="ARBA00022982"/>
    </source>
</evidence>
<organism evidence="9 10">
    <name type="scientific">Halovenus rubra</name>
    <dbReference type="NCBI Taxonomy" id="869890"/>
    <lineage>
        <taxon>Archaea</taxon>
        <taxon>Methanobacteriati</taxon>
        <taxon>Methanobacteriota</taxon>
        <taxon>Stenosarchaea group</taxon>
        <taxon>Halobacteria</taxon>
        <taxon>Halobacteriales</taxon>
        <taxon>Haloarculaceae</taxon>
        <taxon>Halovenus</taxon>
    </lineage>
</organism>
<feature type="binding site" evidence="7">
    <location>
        <position position="151"/>
    </location>
    <ligand>
        <name>Cu cation</name>
        <dbReference type="ChEBI" id="CHEBI:23378"/>
    </ligand>
</feature>
<evidence type="ECO:0000313" key="9">
    <source>
        <dbReference type="EMBL" id="MFC7124759.1"/>
    </source>
</evidence>
<dbReference type="InterPro" id="IPR002387">
    <property type="entry name" value="Plastocyanin"/>
</dbReference>
<feature type="binding site" evidence="7">
    <location>
        <position position="100"/>
    </location>
    <ligand>
        <name>Cu cation</name>
        <dbReference type="ChEBI" id="CHEBI:23378"/>
    </ligand>
</feature>
<dbReference type="Gene3D" id="2.60.40.420">
    <property type="entry name" value="Cupredoxins - blue copper proteins"/>
    <property type="match status" value="1"/>
</dbReference>
<feature type="domain" description="Blue (type 1) copper" evidence="8">
    <location>
        <begin position="65"/>
        <end position="157"/>
    </location>
</feature>
<dbReference type="CDD" id="cd04220">
    <property type="entry name" value="Halocyanin"/>
    <property type="match status" value="1"/>
</dbReference>
<evidence type="ECO:0000256" key="7">
    <source>
        <dbReference type="PIRSR" id="PIRSR602387-1"/>
    </source>
</evidence>
<feature type="binding site" evidence="7">
    <location>
        <position position="146"/>
    </location>
    <ligand>
        <name>Cu cation</name>
        <dbReference type="ChEBI" id="CHEBI:23378"/>
    </ligand>
</feature>
<dbReference type="InterPro" id="IPR017533">
    <property type="entry name" value="Halocyanin"/>
</dbReference>
<gene>
    <name evidence="9" type="ORF">ACFQJ7_01710</name>
</gene>
<dbReference type="GO" id="GO:0016020">
    <property type="term" value="C:membrane"/>
    <property type="evidence" value="ECO:0007669"/>
    <property type="project" value="UniProtKB-SubCell"/>
</dbReference>
<dbReference type="AlphaFoldDB" id="A0ABD5X5A9"/>
<evidence type="ECO:0000313" key="10">
    <source>
        <dbReference type="Proteomes" id="UP001596414"/>
    </source>
</evidence>
<keyword evidence="5 7" id="KW-0186">Copper</keyword>
<comment type="caution">
    <text evidence="9">The sequence shown here is derived from an EMBL/GenBank/DDBJ whole genome shotgun (WGS) entry which is preliminary data.</text>
</comment>
<name>A0ABD5X5A9_9EURY</name>
<dbReference type="GO" id="GO:0046872">
    <property type="term" value="F:metal ion binding"/>
    <property type="evidence" value="ECO:0007669"/>
    <property type="project" value="UniProtKB-KW"/>
</dbReference>
<dbReference type="EMBL" id="JBHSZQ010000002">
    <property type="protein sequence ID" value="MFC7124759.1"/>
    <property type="molecule type" value="Genomic_DNA"/>
</dbReference>
<dbReference type="Proteomes" id="UP001596414">
    <property type="component" value="Unassembled WGS sequence"/>
</dbReference>
<evidence type="ECO:0000256" key="2">
    <source>
        <dbReference type="ARBA" id="ARBA00022448"/>
    </source>
</evidence>
<proteinExistence type="predicted"/>
<sequence>MKERESTPAVTRRQALKAGVGAAATLGVAGAGTASAQSDAYGGYLSDAEWDGTTVDASGMDEIVVDVGAGPQGLQFDPPALYVEPGTTIVWTWTGAGGSHNVVGEQGPIDSKEVSDSSLVGEAGFTYEFTPEEGEAGAHQYYCVPHKALGMKGVLVVGEDNVETELTSLGGGGDSGLNFGPAAAGAAVFSAISLVGVAAYSEVVGDSNE</sequence>
<dbReference type="InterPro" id="IPR008972">
    <property type="entry name" value="Cupredoxin"/>
</dbReference>
<dbReference type="InterPro" id="IPR000923">
    <property type="entry name" value="BlueCu_1"/>
</dbReference>
<feature type="binding site" evidence="7">
    <location>
        <position position="143"/>
    </location>
    <ligand>
        <name>Cu cation</name>
        <dbReference type="ChEBI" id="CHEBI:23378"/>
    </ligand>
</feature>
<dbReference type="RefSeq" id="WP_267638460.1">
    <property type="nucleotide sequence ID" value="NZ_JAODIY010000013.1"/>
</dbReference>
<dbReference type="PANTHER" id="PTHR34192:SF10">
    <property type="entry name" value="PLASTOCYANIN MAJOR ISOFORM, CHLOROPLASTIC-RELATED"/>
    <property type="match status" value="1"/>
</dbReference>
<evidence type="ECO:0000256" key="5">
    <source>
        <dbReference type="ARBA" id="ARBA00023008"/>
    </source>
</evidence>
<comment type="subcellular location">
    <subcellularLocation>
        <location evidence="1">Membrane</location>
    </subcellularLocation>
</comment>
<comment type="cofactor">
    <cofactor evidence="7">
        <name>Cu(2+)</name>
        <dbReference type="ChEBI" id="CHEBI:29036"/>
    </cofactor>
    <text evidence="7">The crystal structure with reduced Cu(1+) has also been determined.</text>
</comment>
<accession>A0ABD5X5A9</accession>
<dbReference type="NCBIfam" id="TIGR03102">
    <property type="entry name" value="halo_cynanin"/>
    <property type="match status" value="1"/>
</dbReference>
<dbReference type="InterPro" id="IPR006311">
    <property type="entry name" value="TAT_signal"/>
</dbReference>
<keyword evidence="3 7" id="KW-0479">Metal-binding</keyword>
<dbReference type="Pfam" id="PF00127">
    <property type="entry name" value="Copper-bind"/>
    <property type="match status" value="1"/>
</dbReference>
<evidence type="ECO:0000259" key="8">
    <source>
        <dbReference type="Pfam" id="PF00127"/>
    </source>
</evidence>
<keyword evidence="4" id="KW-0249">Electron transport</keyword>
<keyword evidence="2" id="KW-0813">Transport</keyword>
<dbReference type="SUPFAM" id="SSF49503">
    <property type="entry name" value="Cupredoxins"/>
    <property type="match status" value="1"/>
</dbReference>
<dbReference type="PROSITE" id="PS51318">
    <property type="entry name" value="TAT"/>
    <property type="match status" value="1"/>
</dbReference>
<keyword evidence="6" id="KW-0472">Membrane</keyword>
<reference evidence="9 10" key="1">
    <citation type="journal article" date="2014" name="Int. J. Syst. Evol. Microbiol.">
        <title>Complete genome sequence of Corynebacterium casei LMG S-19264T (=DSM 44701T), isolated from a smear-ripened cheese.</title>
        <authorList>
            <consortium name="US DOE Joint Genome Institute (JGI-PGF)"/>
            <person name="Walter F."/>
            <person name="Albersmeier A."/>
            <person name="Kalinowski J."/>
            <person name="Ruckert C."/>
        </authorList>
    </citation>
    <scope>NUCLEOTIDE SEQUENCE [LARGE SCALE GENOMIC DNA]</scope>
    <source>
        <strain evidence="9 10">CGMCC 4.7215</strain>
    </source>
</reference>
<evidence type="ECO:0000256" key="6">
    <source>
        <dbReference type="ARBA" id="ARBA00023136"/>
    </source>
</evidence>
<protein>
    <submittedName>
        <fullName evidence="9">Halocyanin domain-containing protein</fullName>
    </submittedName>
</protein>
<dbReference type="PANTHER" id="PTHR34192">
    <property type="entry name" value="PLASTOCYANIN MAJOR ISOFORM, CHLOROPLASTIC-RELATED"/>
    <property type="match status" value="1"/>
</dbReference>
<dbReference type="PRINTS" id="PR00157">
    <property type="entry name" value="PLASTOCYANIN"/>
</dbReference>
<evidence type="ECO:0000256" key="1">
    <source>
        <dbReference type="ARBA" id="ARBA00004370"/>
    </source>
</evidence>
<evidence type="ECO:0000256" key="3">
    <source>
        <dbReference type="ARBA" id="ARBA00022723"/>
    </source>
</evidence>